<dbReference type="InterPro" id="IPR022037">
    <property type="entry name" value="DUF3606"/>
</dbReference>
<dbReference type="AlphaFoldDB" id="A0A444MNT9"/>
<proteinExistence type="predicted"/>
<dbReference type="Pfam" id="PF12244">
    <property type="entry name" value="DUF3606"/>
    <property type="match status" value="1"/>
</dbReference>
<protein>
    <submittedName>
        <fullName evidence="1">DUF3606 domain-containing protein</fullName>
    </submittedName>
</protein>
<organism evidence="1 2">
    <name type="scientific">Mucilaginibacter gilvus</name>
    <dbReference type="NCBI Taxonomy" id="2305909"/>
    <lineage>
        <taxon>Bacteria</taxon>
        <taxon>Pseudomonadati</taxon>
        <taxon>Bacteroidota</taxon>
        <taxon>Sphingobacteriia</taxon>
        <taxon>Sphingobacteriales</taxon>
        <taxon>Sphingobacteriaceae</taxon>
        <taxon>Mucilaginibacter</taxon>
    </lineage>
</organism>
<dbReference type="EMBL" id="SBIW01000004">
    <property type="protein sequence ID" value="RWY52285.1"/>
    <property type="molecule type" value="Genomic_DNA"/>
</dbReference>
<evidence type="ECO:0000313" key="1">
    <source>
        <dbReference type="EMBL" id="RWY52285.1"/>
    </source>
</evidence>
<dbReference type="RefSeq" id="WP_128533870.1">
    <property type="nucleotide sequence ID" value="NZ_SBIW01000004.1"/>
</dbReference>
<dbReference type="OrthoDB" id="7030114at2"/>
<dbReference type="Proteomes" id="UP000286701">
    <property type="component" value="Unassembled WGS sequence"/>
</dbReference>
<accession>A0A444MNT9</accession>
<gene>
    <name evidence="1" type="ORF">EPL05_10225</name>
</gene>
<keyword evidence="2" id="KW-1185">Reference proteome</keyword>
<reference evidence="1 2" key="1">
    <citation type="submission" date="2019-01" db="EMBL/GenBank/DDBJ databases">
        <title>Mucilaginibacter antarcticum sp. nov., isolated from antarctic soil.</title>
        <authorList>
            <person name="Yan Y.-Q."/>
            <person name="Du Z.-J."/>
        </authorList>
    </citation>
    <scope>NUCLEOTIDE SEQUENCE [LARGE SCALE GENOMIC DNA]</scope>
    <source>
        <strain evidence="1 2">F01003</strain>
    </source>
</reference>
<evidence type="ECO:0000313" key="2">
    <source>
        <dbReference type="Proteomes" id="UP000286701"/>
    </source>
</evidence>
<name>A0A444MNT9_9SPHI</name>
<sequence length="57" mass="6546">MDNKQNVGAPDRDRINVNEDYELQYWSEALCVSRDELRNAVKEAGTSAEKVKAYLNK</sequence>
<comment type="caution">
    <text evidence="1">The sequence shown here is derived from an EMBL/GenBank/DDBJ whole genome shotgun (WGS) entry which is preliminary data.</text>
</comment>